<sequence length="602" mass="65246">MPLYSQQNVRARGTPMPRRRKKAADRAKNMRTVASTVDVATGLTQAQLAALEARKDAHFDIMGRHNKTVWNQVSMETDDAWIQRMEKDGTCCRCRTKMDPLEDEFGSYWFCSAGCESVVSTAEHLRAVLMELPALTVAQRGHLSKLPKDILRLHCFKQGLRESELTKVELVAQLMRKLCPEAAATVTAVADAEAATRPVAKLERRIAKRRHGKELQELKKRLNSYGIKVTPFPRSEVTFSAEARQEASRLDVELRNVESRKGIRVVTAEDVLLYVSRDLRKSWLTKNAEVLMKHIVQKKPEWIGAPQTSAKLRKTGSRHPQWVDGSRVRVVWPMEDGTWPEFAGVVRRLPGRIAEGRKRVYEVAFDDGDVRQTQLAGKVISLKPTACDLVTDEGLAALAPLTALTSLDLTNCREVTDEGLAALAPLTALTSLDLTNCREVTDEGLAALAPLTALTSSIPQTALVGGLECVADGVRLAALAPLTALTSLNLAHLVQETDDGLAGLATLTALTSLNLSENMNVTDGGLIALAPLTALTSLDLKSCKGVTDGGWAALAPLTALTSLGLEVEVTDGSLAALATFTALTSVDLKHCEQATGPPAAGF</sequence>
<dbReference type="SUPFAM" id="SSF52047">
    <property type="entry name" value="RNI-like"/>
    <property type="match status" value="1"/>
</dbReference>
<protein>
    <recommendedName>
        <fullName evidence="3">F-box/LRR-repeat protein 15-like leucin rich repeat domain-containing protein</fullName>
    </recommendedName>
</protein>
<dbReference type="Pfam" id="PF25372">
    <property type="entry name" value="DUF7885"/>
    <property type="match status" value="1"/>
</dbReference>
<dbReference type="PANTHER" id="PTHR13318:SF105">
    <property type="entry name" value="F-BOX_LRR-REPEAT PROTEIN 3"/>
    <property type="match status" value="1"/>
</dbReference>
<evidence type="ECO:0000256" key="1">
    <source>
        <dbReference type="ARBA" id="ARBA00004430"/>
    </source>
</evidence>
<reference evidence="4 5" key="1">
    <citation type="journal article" date="2015" name="Genome Biol. Evol.">
        <title>Comparative Genomics of a Bacterivorous Green Alga Reveals Evolutionary Causalities and Consequences of Phago-Mixotrophic Mode of Nutrition.</title>
        <authorList>
            <person name="Burns J.A."/>
            <person name="Paasch A."/>
            <person name="Narechania A."/>
            <person name="Kim E."/>
        </authorList>
    </citation>
    <scope>NUCLEOTIDE SEQUENCE [LARGE SCALE GENOMIC DNA]</scope>
    <source>
        <strain evidence="4 5">PLY_AMNH</strain>
    </source>
</reference>
<dbReference type="InterPro" id="IPR006553">
    <property type="entry name" value="Leu-rich_rpt_Cys-con_subtyp"/>
</dbReference>
<dbReference type="PANTHER" id="PTHR13318">
    <property type="entry name" value="PARTNER OF PAIRED, ISOFORM B-RELATED"/>
    <property type="match status" value="1"/>
</dbReference>
<dbReference type="Pfam" id="PF13516">
    <property type="entry name" value="LRR_6"/>
    <property type="match status" value="2"/>
</dbReference>
<dbReference type="GO" id="GO:0005930">
    <property type="term" value="C:axoneme"/>
    <property type="evidence" value="ECO:0007669"/>
    <property type="project" value="UniProtKB-SubCell"/>
</dbReference>
<feature type="region of interest" description="Disordered" evidence="2">
    <location>
        <begin position="1"/>
        <end position="28"/>
    </location>
</feature>
<accession>A0AAE0EVK4</accession>
<dbReference type="EMBL" id="LGRX02033307">
    <property type="protein sequence ID" value="KAK3241809.1"/>
    <property type="molecule type" value="Genomic_DNA"/>
</dbReference>
<dbReference type="SMART" id="SM00367">
    <property type="entry name" value="LRR_CC"/>
    <property type="match status" value="5"/>
</dbReference>
<dbReference type="Gene3D" id="3.80.10.10">
    <property type="entry name" value="Ribonuclease Inhibitor"/>
    <property type="match status" value="2"/>
</dbReference>
<name>A0AAE0EVK4_9CHLO</name>
<dbReference type="InterPro" id="IPR001611">
    <property type="entry name" value="Leu-rich_rpt"/>
</dbReference>
<dbReference type="Proteomes" id="UP001190700">
    <property type="component" value="Unassembled WGS sequence"/>
</dbReference>
<evidence type="ECO:0000256" key="2">
    <source>
        <dbReference type="SAM" id="MobiDB-lite"/>
    </source>
</evidence>
<keyword evidence="5" id="KW-1185">Reference proteome</keyword>
<dbReference type="InterPro" id="IPR057207">
    <property type="entry name" value="FBXL15_LRR"/>
</dbReference>
<dbReference type="GO" id="GO:0031146">
    <property type="term" value="P:SCF-dependent proteasomal ubiquitin-dependent protein catabolic process"/>
    <property type="evidence" value="ECO:0007669"/>
    <property type="project" value="TreeGrafter"/>
</dbReference>
<comment type="caution">
    <text evidence="4">The sequence shown here is derived from an EMBL/GenBank/DDBJ whole genome shotgun (WGS) entry which is preliminary data.</text>
</comment>
<dbReference type="AlphaFoldDB" id="A0AAE0EVK4"/>
<dbReference type="InterPro" id="IPR032675">
    <property type="entry name" value="LRR_dom_sf"/>
</dbReference>
<dbReference type="GO" id="GO:0019005">
    <property type="term" value="C:SCF ubiquitin ligase complex"/>
    <property type="evidence" value="ECO:0007669"/>
    <property type="project" value="TreeGrafter"/>
</dbReference>
<gene>
    <name evidence="4" type="ORF">CYMTET_48458</name>
</gene>
<comment type="subcellular location">
    <subcellularLocation>
        <location evidence="1">Cytoplasm</location>
        <location evidence="1">Cytoskeleton</location>
        <location evidence="1">Cilium axoneme</location>
    </subcellularLocation>
</comment>
<evidence type="ECO:0000259" key="3">
    <source>
        <dbReference type="Pfam" id="PF25372"/>
    </source>
</evidence>
<feature type="domain" description="F-box/LRR-repeat protein 15-like leucin rich repeat" evidence="3">
    <location>
        <begin position="375"/>
        <end position="449"/>
    </location>
</feature>
<proteinExistence type="predicted"/>
<evidence type="ECO:0000313" key="4">
    <source>
        <dbReference type="EMBL" id="KAK3241809.1"/>
    </source>
</evidence>
<organism evidence="4 5">
    <name type="scientific">Cymbomonas tetramitiformis</name>
    <dbReference type="NCBI Taxonomy" id="36881"/>
    <lineage>
        <taxon>Eukaryota</taxon>
        <taxon>Viridiplantae</taxon>
        <taxon>Chlorophyta</taxon>
        <taxon>Pyramimonadophyceae</taxon>
        <taxon>Pyramimonadales</taxon>
        <taxon>Pyramimonadaceae</taxon>
        <taxon>Cymbomonas</taxon>
    </lineage>
</organism>
<evidence type="ECO:0000313" key="5">
    <source>
        <dbReference type="Proteomes" id="UP001190700"/>
    </source>
</evidence>